<dbReference type="InterPro" id="IPR045148">
    <property type="entry name" value="TCRG1-like"/>
</dbReference>
<dbReference type="HOGENOM" id="CLU_208704_0_0_1"/>
<evidence type="ECO:0000313" key="3">
    <source>
        <dbReference type="EMBL" id="EDS26121.1"/>
    </source>
</evidence>
<evidence type="ECO:0000256" key="1">
    <source>
        <dbReference type="ARBA" id="ARBA00022737"/>
    </source>
</evidence>
<dbReference type="PROSITE" id="PS50020">
    <property type="entry name" value="WW_DOMAIN_2"/>
    <property type="match status" value="1"/>
</dbReference>
<proteinExistence type="predicted"/>
<reference evidence="4" key="2">
    <citation type="submission" date="2021-02" db="UniProtKB">
        <authorList>
            <consortium name="EnsemblMetazoa"/>
        </authorList>
    </citation>
    <scope>IDENTIFICATION</scope>
    <source>
        <strain evidence="4">JHB</strain>
    </source>
</reference>
<keyword evidence="5" id="KW-1185">Reference proteome</keyword>
<dbReference type="Gene3D" id="2.20.70.10">
    <property type="match status" value="1"/>
</dbReference>
<organism>
    <name type="scientific">Culex quinquefasciatus</name>
    <name type="common">Southern house mosquito</name>
    <name type="synonym">Culex pungens</name>
    <dbReference type="NCBI Taxonomy" id="7176"/>
    <lineage>
        <taxon>Eukaryota</taxon>
        <taxon>Metazoa</taxon>
        <taxon>Ecdysozoa</taxon>
        <taxon>Arthropoda</taxon>
        <taxon>Hexapoda</taxon>
        <taxon>Insecta</taxon>
        <taxon>Pterygota</taxon>
        <taxon>Neoptera</taxon>
        <taxon>Endopterygota</taxon>
        <taxon>Diptera</taxon>
        <taxon>Nematocera</taxon>
        <taxon>Culicoidea</taxon>
        <taxon>Culicidae</taxon>
        <taxon>Culicinae</taxon>
        <taxon>Culicini</taxon>
        <taxon>Culex</taxon>
        <taxon>Culex</taxon>
    </lineage>
</organism>
<dbReference type="CDD" id="cd00201">
    <property type="entry name" value="WW"/>
    <property type="match status" value="1"/>
</dbReference>
<protein>
    <submittedName>
        <fullName evidence="3">Predicted protein</fullName>
    </submittedName>
</protein>
<dbReference type="GO" id="GO:0005634">
    <property type="term" value="C:nucleus"/>
    <property type="evidence" value="ECO:0007669"/>
    <property type="project" value="TreeGrafter"/>
</dbReference>
<dbReference type="EMBL" id="DS231916">
    <property type="protein sequence ID" value="EDS26121.1"/>
    <property type="molecule type" value="Genomic_DNA"/>
</dbReference>
<evidence type="ECO:0000313" key="4">
    <source>
        <dbReference type="EnsemblMetazoa" id="CPIJ005940-PA"/>
    </source>
</evidence>
<reference evidence="3" key="1">
    <citation type="submission" date="2007-03" db="EMBL/GenBank/DDBJ databases">
        <title>Annotation of Culex pipiens quinquefasciatus.</title>
        <authorList>
            <consortium name="The Broad Institute Genome Sequencing Platform"/>
            <person name="Atkinson P.W."/>
            <person name="Hemingway J."/>
            <person name="Christensen B.M."/>
            <person name="Higgs S."/>
            <person name="Kodira C."/>
            <person name="Hannick L."/>
            <person name="Megy K."/>
            <person name="O'Leary S."/>
            <person name="Pearson M."/>
            <person name="Haas B.J."/>
            <person name="Mauceli E."/>
            <person name="Wortman J.R."/>
            <person name="Lee N.H."/>
            <person name="Guigo R."/>
            <person name="Stanke M."/>
            <person name="Alvarado L."/>
            <person name="Amedeo P."/>
            <person name="Antoine C.H."/>
            <person name="Arensburger P."/>
            <person name="Bidwell S.L."/>
            <person name="Crawford M."/>
            <person name="Camaro F."/>
            <person name="Devon K."/>
            <person name="Engels R."/>
            <person name="Hammond M."/>
            <person name="Howarth C."/>
            <person name="Koehrsen M."/>
            <person name="Lawson D."/>
            <person name="Montgomery P."/>
            <person name="Nene V."/>
            <person name="Nusbaum C."/>
            <person name="Puiu D."/>
            <person name="Romero-Severson J."/>
            <person name="Severson D.W."/>
            <person name="Shumway M."/>
            <person name="Sisk P."/>
            <person name="Stolte C."/>
            <person name="Zeng Q."/>
            <person name="Eisenstadt E."/>
            <person name="Fraser-Liggett C."/>
            <person name="Strausberg R."/>
            <person name="Galagan J."/>
            <person name="Birren B."/>
            <person name="Collins F.H."/>
        </authorList>
    </citation>
    <scope>NUCLEOTIDE SEQUENCE [LARGE SCALE GENOMIC DNA]</scope>
    <source>
        <strain evidence="3">JHB</strain>
    </source>
</reference>
<gene>
    <name evidence="4" type="primary">6037478</name>
    <name evidence="3" type="ORF">CpipJ_CPIJ005940</name>
</gene>
<sequence length="62" mass="7026">MAAAVTVESEWTEHRAENGRLFYWNAALMKSVWEKPDGFQPKTQAAMGMERIGDECLYSTAN</sequence>
<dbReference type="InterPro" id="IPR036020">
    <property type="entry name" value="WW_dom_sf"/>
</dbReference>
<name>B0WFA4_CULQU</name>
<dbReference type="SMART" id="SM00456">
    <property type="entry name" value="WW"/>
    <property type="match status" value="1"/>
</dbReference>
<evidence type="ECO:0000313" key="5">
    <source>
        <dbReference type="Proteomes" id="UP000002320"/>
    </source>
</evidence>
<dbReference type="EnsemblMetazoa" id="CPIJ005940-RA">
    <property type="protein sequence ID" value="CPIJ005940-PA"/>
    <property type="gene ID" value="CPIJ005940"/>
</dbReference>
<dbReference type="PANTHER" id="PTHR15377">
    <property type="entry name" value="TRANSCRIPTION ELONGATION REGULATOR 1"/>
    <property type="match status" value="1"/>
</dbReference>
<dbReference type="GO" id="GO:0003712">
    <property type="term" value="F:transcription coregulator activity"/>
    <property type="evidence" value="ECO:0007669"/>
    <property type="project" value="TreeGrafter"/>
</dbReference>
<dbReference type="OrthoDB" id="187617at2759"/>
<dbReference type="VEuPathDB" id="VectorBase:CQUJHB002632"/>
<dbReference type="Proteomes" id="UP000002320">
    <property type="component" value="Unassembled WGS sequence"/>
</dbReference>
<keyword evidence="1" id="KW-0677">Repeat</keyword>
<dbReference type="PANTHER" id="PTHR15377:SF3">
    <property type="entry name" value="WW DOMAIN-CONTAINING PROTEIN"/>
    <property type="match status" value="1"/>
</dbReference>
<dbReference type="SUPFAM" id="SSF51045">
    <property type="entry name" value="WW domain"/>
    <property type="match status" value="1"/>
</dbReference>
<dbReference type="InterPro" id="IPR001202">
    <property type="entry name" value="WW_dom"/>
</dbReference>
<dbReference type="GO" id="GO:0070063">
    <property type="term" value="F:RNA polymerase binding"/>
    <property type="evidence" value="ECO:0007669"/>
    <property type="project" value="InterPro"/>
</dbReference>
<dbReference type="Pfam" id="PF00397">
    <property type="entry name" value="WW"/>
    <property type="match status" value="1"/>
</dbReference>
<dbReference type="InParanoid" id="B0WFA4"/>
<evidence type="ECO:0000259" key="2">
    <source>
        <dbReference type="PROSITE" id="PS50020"/>
    </source>
</evidence>
<dbReference type="VEuPathDB" id="VectorBase:CPIJ005940"/>
<dbReference type="AlphaFoldDB" id="B0WFA4"/>
<dbReference type="KEGG" id="cqu:CpipJ_CPIJ005940"/>
<accession>B0WFA4</accession>
<feature type="domain" description="WW" evidence="2">
    <location>
        <begin position="5"/>
        <end position="38"/>
    </location>
</feature>